<sequence length="242" mass="27418">MVRTKKPSNSPSKGLGSEEIEHHLSKSRSIWRSLDSLNEGGEHLMPKLAVFDLDYTLWPAWVDTHVDPPLKRKGEAINTVVDSNLQSLRFYPHVPAILFYLKRNKIEIAAASRTCAPNVARQALNGLVLVDENHYRSSEGDDGKGEEERIKLVKSISLFDYQEIYPGSKIAHFKQIQKDSGVEYEDMIFFDDESRNAEVSTKLGVHFVQIGASGTDLSTFEKGIKSWRSKKLSKIQSRRDLE</sequence>
<protein>
    <submittedName>
        <fullName evidence="1">Magnesium-dependent phosphatase-1</fullName>
    </submittedName>
</protein>
<name>A0ACD0NPL9_9BASI</name>
<proteinExistence type="predicted"/>
<dbReference type="EMBL" id="KZ820340">
    <property type="protein sequence ID" value="PWN47777.1"/>
    <property type="molecule type" value="Genomic_DNA"/>
</dbReference>
<accession>A0ACD0NPL9</accession>
<evidence type="ECO:0000313" key="2">
    <source>
        <dbReference type="Proteomes" id="UP000245626"/>
    </source>
</evidence>
<organism evidence="1 2">
    <name type="scientific">Violaceomyces palustris</name>
    <dbReference type="NCBI Taxonomy" id="1673888"/>
    <lineage>
        <taxon>Eukaryota</taxon>
        <taxon>Fungi</taxon>
        <taxon>Dikarya</taxon>
        <taxon>Basidiomycota</taxon>
        <taxon>Ustilaginomycotina</taxon>
        <taxon>Ustilaginomycetes</taxon>
        <taxon>Violaceomycetales</taxon>
        <taxon>Violaceomycetaceae</taxon>
        <taxon>Violaceomyces</taxon>
    </lineage>
</organism>
<gene>
    <name evidence="1" type="ORF">IE53DRAFT_390069</name>
</gene>
<keyword evidence="2" id="KW-1185">Reference proteome</keyword>
<reference evidence="1 2" key="1">
    <citation type="journal article" date="2018" name="Mol. Biol. Evol.">
        <title>Broad Genomic Sampling Reveals a Smut Pathogenic Ancestry of the Fungal Clade Ustilaginomycotina.</title>
        <authorList>
            <person name="Kijpornyongpan T."/>
            <person name="Mondo S.J."/>
            <person name="Barry K."/>
            <person name="Sandor L."/>
            <person name="Lee J."/>
            <person name="Lipzen A."/>
            <person name="Pangilinan J."/>
            <person name="LaButti K."/>
            <person name="Hainaut M."/>
            <person name="Henrissat B."/>
            <person name="Grigoriev I.V."/>
            <person name="Spatafora J.W."/>
            <person name="Aime M.C."/>
        </authorList>
    </citation>
    <scope>NUCLEOTIDE SEQUENCE [LARGE SCALE GENOMIC DNA]</scope>
    <source>
        <strain evidence="1 2">SA 807</strain>
    </source>
</reference>
<evidence type="ECO:0000313" key="1">
    <source>
        <dbReference type="EMBL" id="PWN47777.1"/>
    </source>
</evidence>
<dbReference type="Proteomes" id="UP000245626">
    <property type="component" value="Unassembled WGS sequence"/>
</dbReference>